<dbReference type="GO" id="GO:0016788">
    <property type="term" value="F:hydrolase activity, acting on ester bonds"/>
    <property type="evidence" value="ECO:0007669"/>
    <property type="project" value="InterPro"/>
</dbReference>
<organism evidence="3">
    <name type="scientific">marine metagenome</name>
    <dbReference type="NCBI Taxonomy" id="408172"/>
    <lineage>
        <taxon>unclassified sequences</taxon>
        <taxon>metagenomes</taxon>
        <taxon>ecological metagenomes</taxon>
    </lineage>
</organism>
<name>A0A382J8G3_9ZZZZ</name>
<dbReference type="EMBL" id="UINC01072345">
    <property type="protein sequence ID" value="SVC07919.1"/>
    <property type="molecule type" value="Genomic_DNA"/>
</dbReference>
<dbReference type="InterPro" id="IPR001559">
    <property type="entry name" value="Phosphotriesterase"/>
</dbReference>
<protein>
    <recommendedName>
        <fullName evidence="4">Phosphotriesterase-related protein</fullName>
    </recommendedName>
</protein>
<dbReference type="InterPro" id="IPR032466">
    <property type="entry name" value="Metal_Hydrolase"/>
</dbReference>
<dbReference type="PANTHER" id="PTHR10819:SF3">
    <property type="entry name" value="PHOSPHOTRIESTERASE-RELATED PROTEIN"/>
    <property type="match status" value="1"/>
</dbReference>
<dbReference type="PROSITE" id="PS51347">
    <property type="entry name" value="PHOSPHOTRIESTERASE_2"/>
    <property type="match status" value="1"/>
</dbReference>
<sequence length="243" mass="27734">MKDLAQTVNGPIKKSELGFTLMHEHIFCDLRKPEKRNSLLNDQEEITIKNRFEVNYFQNKNQQNLILDEYEKAIEELKIYKEFGGETIVELSTNGINPEPNKLSKISQETGVNIILGTGCYTEDYLDEKTLNSSVEDLRILMSQHLHDGFDGTNIRAGLIGELGCSWHLKETEKKTLHAALEIQDETGVTISIHPGRHRDSPQEIIKFLENFKVNPSKTIICHADRTLTNLEDILLILNKGYV</sequence>
<evidence type="ECO:0000256" key="1">
    <source>
        <dbReference type="ARBA" id="ARBA00022723"/>
    </source>
</evidence>
<accession>A0A382J8G3</accession>
<feature type="non-terminal residue" evidence="3">
    <location>
        <position position="243"/>
    </location>
</feature>
<keyword evidence="1" id="KW-0479">Metal-binding</keyword>
<evidence type="ECO:0000256" key="2">
    <source>
        <dbReference type="ARBA" id="ARBA00022801"/>
    </source>
</evidence>
<dbReference type="GO" id="GO:0008270">
    <property type="term" value="F:zinc ion binding"/>
    <property type="evidence" value="ECO:0007669"/>
    <property type="project" value="InterPro"/>
</dbReference>
<dbReference type="PROSITE" id="PS01322">
    <property type="entry name" value="PHOSPHOTRIESTERASE_1"/>
    <property type="match status" value="1"/>
</dbReference>
<dbReference type="InterPro" id="IPR017947">
    <property type="entry name" value="AryldialkylPase_Zn-BS"/>
</dbReference>
<dbReference type="PANTHER" id="PTHR10819">
    <property type="entry name" value="PHOSPHOTRIESTERASE-RELATED"/>
    <property type="match status" value="1"/>
</dbReference>
<dbReference type="Pfam" id="PF02126">
    <property type="entry name" value="PTE"/>
    <property type="match status" value="1"/>
</dbReference>
<dbReference type="Gene3D" id="3.20.20.140">
    <property type="entry name" value="Metal-dependent hydrolases"/>
    <property type="match status" value="1"/>
</dbReference>
<dbReference type="AlphaFoldDB" id="A0A382J8G3"/>
<proteinExistence type="predicted"/>
<evidence type="ECO:0008006" key="4">
    <source>
        <dbReference type="Google" id="ProtNLM"/>
    </source>
</evidence>
<gene>
    <name evidence="3" type="ORF">METZ01_LOCUS260773</name>
</gene>
<keyword evidence="2" id="KW-0378">Hydrolase</keyword>
<reference evidence="3" key="1">
    <citation type="submission" date="2018-05" db="EMBL/GenBank/DDBJ databases">
        <authorList>
            <person name="Lanie J.A."/>
            <person name="Ng W.-L."/>
            <person name="Kazmierczak K.M."/>
            <person name="Andrzejewski T.M."/>
            <person name="Davidsen T.M."/>
            <person name="Wayne K.J."/>
            <person name="Tettelin H."/>
            <person name="Glass J.I."/>
            <person name="Rusch D."/>
            <person name="Podicherti R."/>
            <person name="Tsui H.-C.T."/>
            <person name="Winkler M.E."/>
        </authorList>
    </citation>
    <scope>NUCLEOTIDE SEQUENCE</scope>
</reference>
<dbReference type="SUPFAM" id="SSF51556">
    <property type="entry name" value="Metallo-dependent hydrolases"/>
    <property type="match status" value="1"/>
</dbReference>
<evidence type="ECO:0000313" key="3">
    <source>
        <dbReference type="EMBL" id="SVC07919.1"/>
    </source>
</evidence>